<dbReference type="GO" id="GO:0005634">
    <property type="term" value="C:nucleus"/>
    <property type="evidence" value="ECO:0007669"/>
    <property type="project" value="TreeGrafter"/>
</dbReference>
<dbReference type="InterPro" id="IPR014001">
    <property type="entry name" value="Helicase_ATP-bd"/>
</dbReference>
<dbReference type="PANTHER" id="PTHR45629">
    <property type="entry name" value="SNF2/RAD54 FAMILY MEMBER"/>
    <property type="match status" value="1"/>
</dbReference>
<dbReference type="InterPro" id="IPR050496">
    <property type="entry name" value="SNF2_RAD54_helicase_repair"/>
</dbReference>
<dbReference type="GO" id="GO:0007131">
    <property type="term" value="P:reciprocal meiotic recombination"/>
    <property type="evidence" value="ECO:0007669"/>
    <property type="project" value="TreeGrafter"/>
</dbReference>
<dbReference type="Proteomes" id="UP000095009">
    <property type="component" value="Unassembled WGS sequence"/>
</dbReference>
<dbReference type="GO" id="GO:0016787">
    <property type="term" value="F:hydrolase activity"/>
    <property type="evidence" value="ECO:0007669"/>
    <property type="project" value="UniProtKB-KW"/>
</dbReference>
<gene>
    <name evidence="7" type="ORF">NADFUDRAFT_49534</name>
</gene>
<dbReference type="FunFam" id="3.40.50.10810:FF:000020">
    <property type="entry name" value="DNA repair and recombination protein RAD54B"/>
    <property type="match status" value="1"/>
</dbReference>
<dbReference type="InterPro" id="IPR000330">
    <property type="entry name" value="SNF2_N"/>
</dbReference>
<dbReference type="InterPro" id="IPR027417">
    <property type="entry name" value="P-loop_NTPase"/>
</dbReference>
<dbReference type="CDD" id="cd18004">
    <property type="entry name" value="DEXHc_RAD54"/>
    <property type="match status" value="1"/>
</dbReference>
<name>A0A1E3PNU9_9ASCO</name>
<dbReference type="GO" id="GO:0005524">
    <property type="term" value="F:ATP binding"/>
    <property type="evidence" value="ECO:0007669"/>
    <property type="project" value="InterPro"/>
</dbReference>
<dbReference type="SMART" id="SM00490">
    <property type="entry name" value="HELICc"/>
    <property type="match status" value="1"/>
</dbReference>
<dbReference type="PROSITE" id="PS51192">
    <property type="entry name" value="HELICASE_ATP_BIND_1"/>
    <property type="match status" value="1"/>
</dbReference>
<feature type="domain" description="Helicase C-terminal" evidence="6">
    <location>
        <begin position="658"/>
        <end position="817"/>
    </location>
</feature>
<sequence>MYKKSQYQLRTGANAPFKPLVFNKPPSEPESGTSISKDASRRVQTNTKDLLVKPIVSSLQTISTPPSTVAQLTVDEKNPSSVMNVPSLVRPSARSPSPGKGNSAINMPFKPVINRSSQKMNYDEESGFFKKQKVELGVYNSQESSDNILTVDKKVRSTLNDNDVNNHYYGVLWRKKTGKKNKTWDGDGIIAVEKNLAQLKSLEGKPLGKSVRFLNRLCEGESLSIGSYETEVERIIPNQEYLAGTLFINSATRNPLVTTHVSTFNAPAKLATTASRSLAQPRKNYNLARHDPNAEGAFILPQPPKKRNSNEEIIDVVVDPLVSQYLRPHQKEGVKFLYECVMGMKSYSGRGALLADDMGLGKTLTTIALLWTLLRQSPYAGQKGVIQRAMIVCPVSLMSNWKKEFKKWLKNSQIGIFVCDTQSNIRDFVAGRVYQIMIVGYERLRTIQSELQDSKIDIVICDEGHRLKTTTNKSSQAILSLKTEKRIILSGTPIQNDLGEFYAMVDFLNPGLLGIPSVFRREFEVPIMKSRQPHAMKSTIEKGKARSEELSRLTQPFIIRRTASHLEKYLPAKTETVLFCKPTPHQASVYHELVKSKAIRQFLGSNDYSDHLRAITLMKKVCNAPKLLWSDVDSNGIDGLLDPTAFDILSPRSGKTIVLSKFLRILNESTNEKVVIASGFTQTLDLLQDMLQSQNLNYLRLDGSVPAAKRQQLVDDFNKKSKDECFAFLLSVKSGGVGLNLVGASRLFLFDTDWNPSVDLQAMARVHRDGQIKPVFIYRLLTTGAMDEKIYQRQIIKQGLADSFMEETKDTNLQTNIEKEGKLSLSKQRKNSSGTVGDLFSNADLQDLFKLSEDTRCQTHDLLGCLCKGIPADFDLANAHSPPISQSQPLDEDEEINDIYIESDLEEEVGKKFGKNITEHEKEQEEYDDDTDGDDLGTWTTASKVAKDGIIPPKRLNIKSRIKRLGSYKHIDPVAIVRSVMNIQDSIDHIDDDLREDEGKTPFVIEDEESEDTVLKIRESLSVIGDSVLEQTIEEMMRNELKSQISFLFTKTNGGNSFRNVENE</sequence>
<dbReference type="STRING" id="857566.A0A1E3PNU9"/>
<dbReference type="GO" id="GO:0000724">
    <property type="term" value="P:double-strand break repair via homologous recombination"/>
    <property type="evidence" value="ECO:0007669"/>
    <property type="project" value="TreeGrafter"/>
</dbReference>
<feature type="region of interest" description="Disordered" evidence="4">
    <location>
        <begin position="1"/>
        <end position="45"/>
    </location>
</feature>
<dbReference type="Gene3D" id="1.20.120.850">
    <property type="entry name" value="SWI2/SNF2 ATPases, N-terminal domain"/>
    <property type="match status" value="1"/>
</dbReference>
<dbReference type="GO" id="GO:0015616">
    <property type="term" value="F:DNA translocase activity"/>
    <property type="evidence" value="ECO:0007669"/>
    <property type="project" value="TreeGrafter"/>
</dbReference>
<dbReference type="InterPro" id="IPR001650">
    <property type="entry name" value="Helicase_C-like"/>
</dbReference>
<evidence type="ECO:0008006" key="9">
    <source>
        <dbReference type="Google" id="ProtNLM"/>
    </source>
</evidence>
<accession>A0A1E3PNU9</accession>
<dbReference type="OrthoDB" id="413460at2759"/>
<evidence type="ECO:0000313" key="8">
    <source>
        <dbReference type="Proteomes" id="UP000095009"/>
    </source>
</evidence>
<evidence type="ECO:0000259" key="5">
    <source>
        <dbReference type="PROSITE" id="PS51192"/>
    </source>
</evidence>
<dbReference type="EMBL" id="KV454407">
    <property type="protein sequence ID" value="ODQ67091.1"/>
    <property type="molecule type" value="Genomic_DNA"/>
</dbReference>
<protein>
    <recommendedName>
        <fullName evidence="9">DNA-dependent ATPase</fullName>
    </recommendedName>
</protein>
<keyword evidence="8" id="KW-1185">Reference proteome</keyword>
<evidence type="ECO:0000256" key="1">
    <source>
        <dbReference type="ARBA" id="ARBA00022741"/>
    </source>
</evidence>
<feature type="region of interest" description="Disordered" evidence="4">
    <location>
        <begin position="80"/>
        <end position="108"/>
    </location>
</feature>
<feature type="compositionally biased region" description="Polar residues" evidence="4">
    <location>
        <begin position="30"/>
        <end position="45"/>
    </location>
</feature>
<evidence type="ECO:0000313" key="7">
    <source>
        <dbReference type="EMBL" id="ODQ67091.1"/>
    </source>
</evidence>
<evidence type="ECO:0000259" key="6">
    <source>
        <dbReference type="PROSITE" id="PS51194"/>
    </source>
</evidence>
<dbReference type="InterPro" id="IPR038718">
    <property type="entry name" value="SNF2-like_sf"/>
</dbReference>
<evidence type="ECO:0000256" key="3">
    <source>
        <dbReference type="ARBA" id="ARBA00022840"/>
    </source>
</evidence>
<dbReference type="Gene3D" id="3.40.50.10810">
    <property type="entry name" value="Tandem AAA-ATPase domain"/>
    <property type="match status" value="1"/>
</dbReference>
<keyword evidence="1" id="KW-0547">Nucleotide-binding</keyword>
<dbReference type="Pfam" id="PF00271">
    <property type="entry name" value="Helicase_C"/>
    <property type="match status" value="1"/>
</dbReference>
<keyword evidence="3" id="KW-0067">ATP-binding</keyword>
<evidence type="ECO:0000256" key="4">
    <source>
        <dbReference type="SAM" id="MobiDB-lite"/>
    </source>
</evidence>
<dbReference type="Pfam" id="PF00176">
    <property type="entry name" value="SNF2-rel_dom"/>
    <property type="match status" value="1"/>
</dbReference>
<keyword evidence="2" id="KW-0378">Hydrolase</keyword>
<dbReference type="InterPro" id="IPR049730">
    <property type="entry name" value="SNF2/RAD54-like_C"/>
</dbReference>
<organism evidence="7 8">
    <name type="scientific">Nadsonia fulvescens var. elongata DSM 6958</name>
    <dbReference type="NCBI Taxonomy" id="857566"/>
    <lineage>
        <taxon>Eukaryota</taxon>
        <taxon>Fungi</taxon>
        <taxon>Dikarya</taxon>
        <taxon>Ascomycota</taxon>
        <taxon>Saccharomycotina</taxon>
        <taxon>Dipodascomycetes</taxon>
        <taxon>Dipodascales</taxon>
        <taxon>Dipodascales incertae sedis</taxon>
        <taxon>Nadsonia</taxon>
    </lineage>
</organism>
<dbReference type="PROSITE" id="PS51194">
    <property type="entry name" value="HELICASE_CTER"/>
    <property type="match status" value="1"/>
</dbReference>
<reference evidence="7 8" key="1">
    <citation type="journal article" date="2016" name="Proc. Natl. Acad. Sci. U.S.A.">
        <title>Comparative genomics of biotechnologically important yeasts.</title>
        <authorList>
            <person name="Riley R."/>
            <person name="Haridas S."/>
            <person name="Wolfe K.H."/>
            <person name="Lopes M.R."/>
            <person name="Hittinger C.T."/>
            <person name="Goeker M."/>
            <person name="Salamov A.A."/>
            <person name="Wisecaver J.H."/>
            <person name="Long T.M."/>
            <person name="Calvey C.H."/>
            <person name="Aerts A.L."/>
            <person name="Barry K.W."/>
            <person name="Choi C."/>
            <person name="Clum A."/>
            <person name="Coughlan A.Y."/>
            <person name="Deshpande S."/>
            <person name="Douglass A.P."/>
            <person name="Hanson S.J."/>
            <person name="Klenk H.-P."/>
            <person name="LaButti K.M."/>
            <person name="Lapidus A."/>
            <person name="Lindquist E.A."/>
            <person name="Lipzen A.M."/>
            <person name="Meier-Kolthoff J.P."/>
            <person name="Ohm R.A."/>
            <person name="Otillar R.P."/>
            <person name="Pangilinan J.L."/>
            <person name="Peng Y."/>
            <person name="Rokas A."/>
            <person name="Rosa C.A."/>
            <person name="Scheuner C."/>
            <person name="Sibirny A.A."/>
            <person name="Slot J.C."/>
            <person name="Stielow J.B."/>
            <person name="Sun H."/>
            <person name="Kurtzman C.P."/>
            <person name="Blackwell M."/>
            <person name="Grigoriev I.V."/>
            <person name="Jeffries T.W."/>
        </authorList>
    </citation>
    <scope>NUCLEOTIDE SEQUENCE [LARGE SCALE GENOMIC DNA]</scope>
    <source>
        <strain evidence="7 8">DSM 6958</strain>
    </source>
</reference>
<feature type="domain" description="Helicase ATP-binding" evidence="5">
    <location>
        <begin position="343"/>
        <end position="511"/>
    </location>
</feature>
<dbReference type="PANTHER" id="PTHR45629:SF7">
    <property type="entry name" value="DNA EXCISION REPAIR PROTEIN ERCC-6-RELATED"/>
    <property type="match status" value="1"/>
</dbReference>
<dbReference type="AlphaFoldDB" id="A0A1E3PNU9"/>
<dbReference type="SUPFAM" id="SSF52540">
    <property type="entry name" value="P-loop containing nucleoside triphosphate hydrolases"/>
    <property type="match status" value="2"/>
</dbReference>
<feature type="compositionally biased region" description="Polar residues" evidence="4">
    <location>
        <begin position="1"/>
        <end position="11"/>
    </location>
</feature>
<dbReference type="CDD" id="cd18793">
    <property type="entry name" value="SF2_C_SNF"/>
    <property type="match status" value="1"/>
</dbReference>
<dbReference type="SMART" id="SM00487">
    <property type="entry name" value="DEXDc"/>
    <property type="match status" value="1"/>
</dbReference>
<proteinExistence type="predicted"/>
<dbReference type="Gene3D" id="3.40.50.300">
    <property type="entry name" value="P-loop containing nucleotide triphosphate hydrolases"/>
    <property type="match status" value="1"/>
</dbReference>
<evidence type="ECO:0000256" key="2">
    <source>
        <dbReference type="ARBA" id="ARBA00022801"/>
    </source>
</evidence>